<dbReference type="CDD" id="cd18877">
    <property type="entry name" value="NUDIX_Hydrolase"/>
    <property type="match status" value="1"/>
</dbReference>
<gene>
    <name evidence="4" type="ORF">SAMN04489860_2214</name>
</gene>
<dbReference type="InterPro" id="IPR000086">
    <property type="entry name" value="NUDIX_hydrolase_dom"/>
</dbReference>
<dbReference type="PANTHER" id="PTHR43046:SF2">
    <property type="entry name" value="8-OXO-DGTP DIPHOSPHATASE-RELATED"/>
    <property type="match status" value="1"/>
</dbReference>
<dbReference type="PROSITE" id="PS51462">
    <property type="entry name" value="NUDIX"/>
    <property type="match status" value="1"/>
</dbReference>
<keyword evidence="5" id="KW-1185">Reference proteome</keyword>
<organism evidence="4 5">
    <name type="scientific">Paraoerskovia marina</name>
    <dbReference type="NCBI Taxonomy" id="545619"/>
    <lineage>
        <taxon>Bacteria</taxon>
        <taxon>Bacillati</taxon>
        <taxon>Actinomycetota</taxon>
        <taxon>Actinomycetes</taxon>
        <taxon>Micrococcales</taxon>
        <taxon>Cellulomonadaceae</taxon>
        <taxon>Paraoerskovia</taxon>
    </lineage>
</organism>
<dbReference type="SUPFAM" id="SSF55811">
    <property type="entry name" value="Nudix"/>
    <property type="match status" value="1"/>
</dbReference>
<evidence type="ECO:0000259" key="3">
    <source>
        <dbReference type="PROSITE" id="PS51462"/>
    </source>
</evidence>
<keyword evidence="2" id="KW-0378">Hydrolase</keyword>
<reference evidence="4 5" key="1">
    <citation type="submission" date="2016-10" db="EMBL/GenBank/DDBJ databases">
        <authorList>
            <person name="de Groot N.N."/>
        </authorList>
    </citation>
    <scope>NUCLEOTIDE SEQUENCE [LARGE SCALE GENOMIC DNA]</scope>
    <source>
        <strain evidence="4 5">DSM 22126</strain>
    </source>
</reference>
<dbReference type="Pfam" id="PF00293">
    <property type="entry name" value="NUDIX"/>
    <property type="match status" value="1"/>
</dbReference>
<sequence length="166" mass="17311">MSSPPVPARAPQPGDGWVQCSCGRRHWGLHGAAGILVARRDATGVPRDVVLQHRALWSDQGGTWGIPGGAVGPDETAVEGALREAGEEAGLSPADLRVLSTSVLDHGDWSYTTVLCDVRAGAAPEPRATDAESIAVRWVPLDAVDAFPLHPAFAAAWPSLRAALAD</sequence>
<dbReference type="Gene3D" id="3.90.79.10">
    <property type="entry name" value="Nucleoside Triphosphate Pyrophosphohydrolase"/>
    <property type="match status" value="1"/>
</dbReference>
<dbReference type="PROSITE" id="PS00893">
    <property type="entry name" value="NUDIX_BOX"/>
    <property type="match status" value="1"/>
</dbReference>
<evidence type="ECO:0000256" key="1">
    <source>
        <dbReference type="ARBA" id="ARBA00001946"/>
    </source>
</evidence>
<feature type="domain" description="Nudix hydrolase" evidence="3">
    <location>
        <begin position="28"/>
        <end position="164"/>
    </location>
</feature>
<dbReference type="RefSeq" id="WP_083372528.1">
    <property type="nucleotide sequence ID" value="NZ_LT629776.1"/>
</dbReference>
<protein>
    <submittedName>
        <fullName evidence="4">ADP-ribose pyrophosphatase YjhB, NUDIX family</fullName>
    </submittedName>
</protein>
<dbReference type="eggNOG" id="COG1051">
    <property type="taxonomic scope" value="Bacteria"/>
</dbReference>
<accession>A0A1H1UJE9</accession>
<dbReference type="GO" id="GO:0016787">
    <property type="term" value="F:hydrolase activity"/>
    <property type="evidence" value="ECO:0007669"/>
    <property type="project" value="UniProtKB-KW"/>
</dbReference>
<evidence type="ECO:0000256" key="2">
    <source>
        <dbReference type="ARBA" id="ARBA00022801"/>
    </source>
</evidence>
<dbReference type="EMBL" id="LT629776">
    <property type="protein sequence ID" value="SDS72618.1"/>
    <property type="molecule type" value="Genomic_DNA"/>
</dbReference>
<dbReference type="STRING" id="545619.SAMN04489860_2214"/>
<dbReference type="Proteomes" id="UP000185663">
    <property type="component" value="Chromosome I"/>
</dbReference>
<comment type="cofactor">
    <cofactor evidence="1">
        <name>Mg(2+)</name>
        <dbReference type="ChEBI" id="CHEBI:18420"/>
    </cofactor>
</comment>
<dbReference type="InterPro" id="IPR015797">
    <property type="entry name" value="NUDIX_hydrolase-like_dom_sf"/>
</dbReference>
<proteinExistence type="predicted"/>
<dbReference type="InterPro" id="IPR020084">
    <property type="entry name" value="NUDIX_hydrolase_CS"/>
</dbReference>
<name>A0A1H1UJE9_9CELL</name>
<dbReference type="PANTHER" id="PTHR43046">
    <property type="entry name" value="GDP-MANNOSE MANNOSYL HYDROLASE"/>
    <property type="match status" value="1"/>
</dbReference>
<evidence type="ECO:0000313" key="5">
    <source>
        <dbReference type="Proteomes" id="UP000185663"/>
    </source>
</evidence>
<dbReference type="OrthoDB" id="3404294at2"/>
<evidence type="ECO:0000313" key="4">
    <source>
        <dbReference type="EMBL" id="SDS72618.1"/>
    </source>
</evidence>
<dbReference type="AlphaFoldDB" id="A0A1H1UJE9"/>